<dbReference type="SUPFAM" id="SSF55821">
    <property type="entry name" value="YrdC/RibB"/>
    <property type="match status" value="1"/>
</dbReference>
<protein>
    <submittedName>
        <fullName evidence="1">Sua5 YciO YrdC YwlC family protein</fullName>
    </submittedName>
</protein>
<name>A0A377JPN5_9HELI</name>
<reference evidence="1 2" key="1">
    <citation type="submission" date="2018-06" db="EMBL/GenBank/DDBJ databases">
        <authorList>
            <consortium name="Pathogen Informatics"/>
            <person name="Doyle S."/>
        </authorList>
    </citation>
    <scope>NUCLEOTIDE SEQUENCE [LARGE SCALE GENOMIC DNA]</scope>
    <source>
        <strain evidence="1 2">NCTC12221</strain>
    </source>
</reference>
<dbReference type="Proteomes" id="UP000255335">
    <property type="component" value="Unassembled WGS sequence"/>
</dbReference>
<evidence type="ECO:0000313" key="2">
    <source>
        <dbReference type="Proteomes" id="UP000255335"/>
    </source>
</evidence>
<accession>A0A377JPN5</accession>
<sequence>MKQDSIFLAQCDTTAGLLSKNPQILNLRKSRPKSQALLIESYNLEYLKALTRVPNKHKNTIRKAKNSTFIYPNGKAVRVVKDELHSRFLRDFQMLCSTSANLTGKSFNKQWAHEVCDVIVCDRRGFSESSPSKMYKINHSKIQRKR</sequence>
<dbReference type="InterPro" id="IPR017945">
    <property type="entry name" value="DHBP_synth_RibB-like_a/b_dom"/>
</dbReference>
<organism evidence="1 2">
    <name type="scientific">Helicobacter cinaedi</name>
    <dbReference type="NCBI Taxonomy" id="213"/>
    <lineage>
        <taxon>Bacteria</taxon>
        <taxon>Pseudomonadati</taxon>
        <taxon>Campylobacterota</taxon>
        <taxon>Epsilonproteobacteria</taxon>
        <taxon>Campylobacterales</taxon>
        <taxon>Helicobacteraceae</taxon>
        <taxon>Helicobacter</taxon>
    </lineage>
</organism>
<dbReference type="RefSeq" id="WP_115026252.1">
    <property type="nucleotide sequence ID" value="NZ_UGHZ01000001.1"/>
</dbReference>
<proteinExistence type="predicted"/>
<gene>
    <name evidence="1" type="ORF">NCTC12221_01019</name>
</gene>
<dbReference type="AlphaFoldDB" id="A0A377JPN5"/>
<dbReference type="EMBL" id="UGHZ01000001">
    <property type="protein sequence ID" value="STP09574.1"/>
    <property type="molecule type" value="Genomic_DNA"/>
</dbReference>
<evidence type="ECO:0000313" key="1">
    <source>
        <dbReference type="EMBL" id="STP09574.1"/>
    </source>
</evidence>